<comment type="caution">
    <text evidence="4">The sequence shown here is derived from an EMBL/GenBank/DDBJ whole genome shotgun (WGS) entry which is preliminary data.</text>
</comment>
<reference evidence="4" key="2">
    <citation type="submission" date="2021-01" db="EMBL/GenBank/DDBJ databases">
        <authorList>
            <person name="Schikora-Tamarit M.A."/>
        </authorList>
    </citation>
    <scope>NUCLEOTIDE SEQUENCE</scope>
    <source>
        <strain evidence="4">CBS6075</strain>
    </source>
</reference>
<accession>A0A9P8TB79</accession>
<evidence type="ECO:0000313" key="4">
    <source>
        <dbReference type="EMBL" id="KAH3671871.1"/>
    </source>
</evidence>
<dbReference type="OrthoDB" id="539213at2759"/>
<dbReference type="PROSITE" id="PS50088">
    <property type="entry name" value="ANK_REPEAT"/>
    <property type="match status" value="2"/>
</dbReference>
<dbReference type="SUPFAM" id="SSF48403">
    <property type="entry name" value="Ankyrin repeat"/>
    <property type="match status" value="1"/>
</dbReference>
<dbReference type="Pfam" id="PF12796">
    <property type="entry name" value="Ank_2"/>
    <property type="match status" value="2"/>
</dbReference>
<dbReference type="PANTHER" id="PTHR24198:SF165">
    <property type="entry name" value="ANKYRIN REPEAT-CONTAINING PROTEIN-RELATED"/>
    <property type="match status" value="1"/>
</dbReference>
<dbReference type="PROSITE" id="PS50297">
    <property type="entry name" value="ANK_REP_REGION"/>
    <property type="match status" value="2"/>
</dbReference>
<keyword evidence="5" id="KW-1185">Reference proteome</keyword>
<evidence type="ECO:0000256" key="2">
    <source>
        <dbReference type="ARBA" id="ARBA00023043"/>
    </source>
</evidence>
<keyword evidence="2 3" id="KW-0040">ANK repeat</keyword>
<dbReference type="Pfam" id="PF00023">
    <property type="entry name" value="Ank"/>
    <property type="match status" value="1"/>
</dbReference>
<proteinExistence type="predicted"/>
<dbReference type="Proteomes" id="UP000769157">
    <property type="component" value="Unassembled WGS sequence"/>
</dbReference>
<organism evidence="4 5">
    <name type="scientific">Ogataea philodendri</name>
    <dbReference type="NCBI Taxonomy" id="1378263"/>
    <lineage>
        <taxon>Eukaryota</taxon>
        <taxon>Fungi</taxon>
        <taxon>Dikarya</taxon>
        <taxon>Ascomycota</taxon>
        <taxon>Saccharomycotina</taxon>
        <taxon>Pichiomycetes</taxon>
        <taxon>Pichiales</taxon>
        <taxon>Pichiaceae</taxon>
        <taxon>Ogataea</taxon>
    </lineage>
</organism>
<dbReference type="RefSeq" id="XP_046064986.1">
    <property type="nucleotide sequence ID" value="XM_046207128.1"/>
</dbReference>
<feature type="repeat" description="ANK" evidence="3">
    <location>
        <begin position="73"/>
        <end position="105"/>
    </location>
</feature>
<dbReference type="EMBL" id="JAEUBE010000042">
    <property type="protein sequence ID" value="KAH3671871.1"/>
    <property type="molecule type" value="Genomic_DNA"/>
</dbReference>
<evidence type="ECO:0000256" key="1">
    <source>
        <dbReference type="ARBA" id="ARBA00022737"/>
    </source>
</evidence>
<dbReference type="PANTHER" id="PTHR24198">
    <property type="entry name" value="ANKYRIN REPEAT AND PROTEIN KINASE DOMAIN-CONTAINING PROTEIN"/>
    <property type="match status" value="1"/>
</dbReference>
<dbReference type="InterPro" id="IPR036770">
    <property type="entry name" value="Ankyrin_rpt-contain_sf"/>
</dbReference>
<dbReference type="InterPro" id="IPR002110">
    <property type="entry name" value="Ankyrin_rpt"/>
</dbReference>
<protein>
    <submittedName>
        <fullName evidence="4">Uncharacterized protein</fullName>
    </submittedName>
</protein>
<dbReference type="AlphaFoldDB" id="A0A9P8TB79"/>
<keyword evidence="1" id="KW-0677">Repeat</keyword>
<feature type="repeat" description="ANK" evidence="3">
    <location>
        <begin position="176"/>
        <end position="208"/>
    </location>
</feature>
<evidence type="ECO:0000256" key="3">
    <source>
        <dbReference type="PROSITE-ProRule" id="PRU00023"/>
    </source>
</evidence>
<dbReference type="Gene3D" id="1.25.40.20">
    <property type="entry name" value="Ankyrin repeat-containing domain"/>
    <property type="match status" value="1"/>
</dbReference>
<evidence type="ECO:0000313" key="5">
    <source>
        <dbReference type="Proteomes" id="UP000769157"/>
    </source>
</evidence>
<sequence length="237" mass="26580">MVTDLQKAVQDRNYMSVRYYMSREPKQLLQRDDDSRTPLHWACSLADARIVSDLLHCPECNFEIVIDDMADDSGWTPFHIACSVGDLETVKLLANFNPKPDVNLKTNSGQTALHFATSKQRYNVAEYLVVECRASSRIKDKRSQIPLHRAASVGSIKLCELLINKGNSPLNAQDSDGYTALHHALSEGHGELAVRLVKLGADFRLPDKDDKLPVEVAVDDKVQKFFIKSLQEEGLID</sequence>
<reference evidence="4" key="1">
    <citation type="journal article" date="2021" name="Open Biol.">
        <title>Shared evolutionary footprints suggest mitochondrial oxidative damage underlies multiple complex I losses in fungi.</title>
        <authorList>
            <person name="Schikora-Tamarit M.A."/>
            <person name="Marcet-Houben M."/>
            <person name="Nosek J."/>
            <person name="Gabaldon T."/>
        </authorList>
    </citation>
    <scope>NUCLEOTIDE SEQUENCE</scope>
    <source>
        <strain evidence="4">CBS6075</strain>
    </source>
</reference>
<name>A0A9P8TB79_9ASCO</name>
<gene>
    <name evidence="4" type="ORF">OGAPHI_000057</name>
</gene>
<dbReference type="SMART" id="SM00248">
    <property type="entry name" value="ANK"/>
    <property type="match status" value="5"/>
</dbReference>
<dbReference type="GeneID" id="70232025"/>